<dbReference type="EMBL" id="GGEC01007197">
    <property type="protein sequence ID" value="MBW87680.1"/>
    <property type="molecule type" value="Transcribed_RNA"/>
</dbReference>
<proteinExistence type="predicted"/>
<protein>
    <submittedName>
        <fullName evidence="1">Uncharacterized protein</fullName>
    </submittedName>
</protein>
<name>A0A2P2J2J0_RHIMU</name>
<evidence type="ECO:0000313" key="1">
    <source>
        <dbReference type="EMBL" id="MBW87680.1"/>
    </source>
</evidence>
<organism evidence="1">
    <name type="scientific">Rhizophora mucronata</name>
    <name type="common">Asiatic mangrove</name>
    <dbReference type="NCBI Taxonomy" id="61149"/>
    <lineage>
        <taxon>Eukaryota</taxon>
        <taxon>Viridiplantae</taxon>
        <taxon>Streptophyta</taxon>
        <taxon>Embryophyta</taxon>
        <taxon>Tracheophyta</taxon>
        <taxon>Spermatophyta</taxon>
        <taxon>Magnoliopsida</taxon>
        <taxon>eudicotyledons</taxon>
        <taxon>Gunneridae</taxon>
        <taxon>Pentapetalae</taxon>
        <taxon>rosids</taxon>
        <taxon>fabids</taxon>
        <taxon>Malpighiales</taxon>
        <taxon>Rhizophoraceae</taxon>
        <taxon>Rhizophora</taxon>
    </lineage>
</organism>
<sequence>MKGGKRYFFY</sequence>
<reference evidence="1" key="1">
    <citation type="submission" date="2018-02" db="EMBL/GenBank/DDBJ databases">
        <title>Rhizophora mucronata_Transcriptome.</title>
        <authorList>
            <person name="Meera S.P."/>
            <person name="Sreeshan A."/>
            <person name="Augustine A."/>
        </authorList>
    </citation>
    <scope>NUCLEOTIDE SEQUENCE</scope>
    <source>
        <tissue evidence="1">Leaf</tissue>
    </source>
</reference>
<accession>A0A2P2J2J0</accession>